<evidence type="ECO:0000256" key="8">
    <source>
        <dbReference type="ARBA" id="ARBA00023299"/>
    </source>
</evidence>
<dbReference type="Proteomes" id="UP000266340">
    <property type="component" value="Unassembled WGS sequence"/>
</dbReference>
<feature type="binding site" evidence="11">
    <location>
        <position position="199"/>
    </location>
    <ligand>
        <name>pyridoxal 5'-phosphate</name>
        <dbReference type="ChEBI" id="CHEBI:597326"/>
    </ligand>
</feature>
<evidence type="ECO:0000256" key="10">
    <source>
        <dbReference type="ARBA" id="ARBA00049007"/>
    </source>
</evidence>
<comment type="catalytic activity">
    <reaction evidence="10 11">
        <text>O-phospho-L-serine + 2-oxoglutarate = 3-phosphooxypyruvate + L-glutamate</text>
        <dbReference type="Rhea" id="RHEA:14329"/>
        <dbReference type="ChEBI" id="CHEBI:16810"/>
        <dbReference type="ChEBI" id="CHEBI:18110"/>
        <dbReference type="ChEBI" id="CHEBI:29985"/>
        <dbReference type="ChEBI" id="CHEBI:57524"/>
        <dbReference type="EC" id="2.6.1.52"/>
    </reaction>
</comment>
<evidence type="ECO:0000256" key="4">
    <source>
        <dbReference type="ARBA" id="ARBA00022576"/>
    </source>
</evidence>
<dbReference type="FunFam" id="3.90.1150.10:FF:000006">
    <property type="entry name" value="Phosphoserine aminotransferase"/>
    <property type="match status" value="1"/>
</dbReference>
<keyword evidence="5 11" id="KW-0028">Amino-acid biosynthesis</keyword>
<dbReference type="GO" id="GO:0004648">
    <property type="term" value="F:O-phospho-L-serine:2-oxoglutarate aminotransferase activity"/>
    <property type="evidence" value="ECO:0007669"/>
    <property type="project" value="UniProtKB-UniRule"/>
</dbReference>
<dbReference type="FunFam" id="3.40.640.10:FF:000010">
    <property type="entry name" value="Phosphoserine aminotransferase"/>
    <property type="match status" value="1"/>
</dbReference>
<keyword evidence="8 11" id="KW-0718">Serine biosynthesis</keyword>
<feature type="domain" description="Aminotransferase class V" evidence="12">
    <location>
        <begin position="9"/>
        <end position="353"/>
    </location>
</feature>
<evidence type="ECO:0000256" key="5">
    <source>
        <dbReference type="ARBA" id="ARBA00022605"/>
    </source>
</evidence>
<keyword evidence="4 11" id="KW-0032">Aminotransferase</keyword>
<dbReference type="GO" id="GO:0030170">
    <property type="term" value="F:pyridoxal phosphate binding"/>
    <property type="evidence" value="ECO:0007669"/>
    <property type="project" value="UniProtKB-UniRule"/>
</dbReference>
<comment type="subcellular location">
    <subcellularLocation>
        <location evidence="11">Cytoplasm</location>
    </subcellularLocation>
</comment>
<comment type="subunit">
    <text evidence="11">Homodimer.</text>
</comment>
<sequence length="366" mass="40153">MIEGTKRAYNFNPGPAALPLEVLEQAQKEFVSYAGQGMSLLEMSHRSKTVERLNEETQELLLELLGIRAGYRVLFMGGGASMQFALVPTNLLAENKVGRYVLSGSFSEKALAEAKAVGAAEALASGKDSGWSRLPDLAGIAPKSDTAYVHITTNNTIEGSRFSTFPDLGTIPLVADMTSDILSRELDMKRFALIYAGAQKNLGPAGVTAVILRDDLLAQCSARSIPTIFNYAAYAQHRSLYNTPPVHAIYMMKLMLEWAKNQGGVTALEKRNAYKAALLYEVIDSSGGFYEGIVEKLFRSDMNVTWRMKDEEMEKRFVRESERNGFEGLAGHRSVGGLRASAYNAVTVEACKALADFMLDFEKRNG</sequence>
<dbReference type="InterPro" id="IPR000192">
    <property type="entry name" value="Aminotrans_V_dom"/>
</dbReference>
<name>A0A398CKF6_9BACL</name>
<dbReference type="InterPro" id="IPR015421">
    <property type="entry name" value="PyrdxlP-dep_Trfase_major"/>
</dbReference>
<feature type="binding site" evidence="11">
    <location>
        <position position="176"/>
    </location>
    <ligand>
        <name>pyridoxal 5'-phosphate</name>
        <dbReference type="ChEBI" id="CHEBI:597326"/>
    </ligand>
</feature>
<dbReference type="NCBIfam" id="NF003764">
    <property type="entry name" value="PRK05355.1"/>
    <property type="match status" value="1"/>
</dbReference>
<comment type="caution">
    <text evidence="13">The sequence shown here is derived from an EMBL/GenBank/DDBJ whole genome shotgun (WGS) entry which is preliminary data.</text>
</comment>
<dbReference type="PANTHER" id="PTHR43247:SF1">
    <property type="entry name" value="PHOSPHOSERINE AMINOTRANSFERASE"/>
    <property type="match status" value="1"/>
</dbReference>
<reference evidence="13 14" key="1">
    <citation type="submission" date="2018-09" db="EMBL/GenBank/DDBJ databases">
        <title>Cohnella cavernae sp. nov., isolated from a karst cave.</title>
        <authorList>
            <person name="Zhu H."/>
        </authorList>
    </citation>
    <scope>NUCLEOTIDE SEQUENCE [LARGE SCALE GENOMIC DNA]</scope>
    <source>
        <strain evidence="13 14">K2E09-144</strain>
    </source>
</reference>
<comment type="pathway">
    <text evidence="2 11">Amino-acid biosynthesis; L-serine biosynthesis; L-serine from 3-phospho-D-glycerate: step 2/3.</text>
</comment>
<evidence type="ECO:0000313" key="14">
    <source>
        <dbReference type="Proteomes" id="UP000266340"/>
    </source>
</evidence>
<evidence type="ECO:0000256" key="6">
    <source>
        <dbReference type="ARBA" id="ARBA00022679"/>
    </source>
</evidence>
<dbReference type="InterPro" id="IPR022278">
    <property type="entry name" value="Pser_aminoTfrase"/>
</dbReference>
<feature type="binding site" evidence="11">
    <location>
        <position position="106"/>
    </location>
    <ligand>
        <name>pyridoxal 5'-phosphate</name>
        <dbReference type="ChEBI" id="CHEBI:597326"/>
    </ligand>
</feature>
<comment type="catalytic activity">
    <reaction evidence="9 11">
        <text>4-(phosphooxy)-L-threonine + 2-oxoglutarate = (R)-3-hydroxy-2-oxo-4-phosphooxybutanoate + L-glutamate</text>
        <dbReference type="Rhea" id="RHEA:16573"/>
        <dbReference type="ChEBI" id="CHEBI:16810"/>
        <dbReference type="ChEBI" id="CHEBI:29985"/>
        <dbReference type="ChEBI" id="CHEBI:58452"/>
        <dbReference type="ChEBI" id="CHEBI:58538"/>
        <dbReference type="EC" id="2.6.1.52"/>
    </reaction>
</comment>
<evidence type="ECO:0000256" key="3">
    <source>
        <dbReference type="ARBA" id="ARBA00006904"/>
    </source>
</evidence>
<dbReference type="GO" id="GO:0006564">
    <property type="term" value="P:L-serine biosynthetic process"/>
    <property type="evidence" value="ECO:0007669"/>
    <property type="project" value="UniProtKB-UniRule"/>
</dbReference>
<evidence type="ECO:0000313" key="13">
    <source>
        <dbReference type="EMBL" id="RIE03193.1"/>
    </source>
</evidence>
<dbReference type="UniPathway" id="UPA00135">
    <property type="reaction ID" value="UER00197"/>
</dbReference>
<feature type="binding site" evidence="11">
    <location>
        <begin position="80"/>
        <end position="81"/>
    </location>
    <ligand>
        <name>pyridoxal 5'-phosphate</name>
        <dbReference type="ChEBI" id="CHEBI:597326"/>
    </ligand>
</feature>
<dbReference type="SUPFAM" id="SSF53383">
    <property type="entry name" value="PLP-dependent transferases"/>
    <property type="match status" value="1"/>
</dbReference>
<feature type="modified residue" description="N6-(pyridoxal phosphate)lysine" evidence="11">
    <location>
        <position position="200"/>
    </location>
</feature>
<evidence type="ECO:0000256" key="9">
    <source>
        <dbReference type="ARBA" id="ARBA00047630"/>
    </source>
</evidence>
<evidence type="ECO:0000259" key="12">
    <source>
        <dbReference type="Pfam" id="PF00266"/>
    </source>
</evidence>
<dbReference type="EC" id="2.6.1.52" evidence="11"/>
<keyword evidence="6 11" id="KW-0808">Transferase</keyword>
<dbReference type="NCBIfam" id="TIGR01364">
    <property type="entry name" value="serC_1"/>
    <property type="match status" value="1"/>
</dbReference>
<comment type="caution">
    <text evidence="11">Lacks conserved residue(s) required for the propagation of feature annotation.</text>
</comment>
<organism evidence="13 14">
    <name type="scientific">Cohnella faecalis</name>
    <dbReference type="NCBI Taxonomy" id="2315694"/>
    <lineage>
        <taxon>Bacteria</taxon>
        <taxon>Bacillati</taxon>
        <taxon>Bacillota</taxon>
        <taxon>Bacilli</taxon>
        <taxon>Bacillales</taxon>
        <taxon>Paenibacillaceae</taxon>
        <taxon>Cohnella</taxon>
    </lineage>
</organism>
<feature type="binding site" evidence="11">
    <location>
        <position position="46"/>
    </location>
    <ligand>
        <name>L-glutamate</name>
        <dbReference type="ChEBI" id="CHEBI:29985"/>
    </ligand>
</feature>
<dbReference type="Pfam" id="PF00266">
    <property type="entry name" value="Aminotran_5"/>
    <property type="match status" value="1"/>
</dbReference>
<dbReference type="Gene3D" id="3.90.1150.10">
    <property type="entry name" value="Aspartate Aminotransferase, domain 1"/>
    <property type="match status" value="1"/>
</dbReference>
<protein>
    <recommendedName>
        <fullName evidence="11">Phosphoserine aminotransferase</fullName>
        <ecNumber evidence="11">2.6.1.52</ecNumber>
    </recommendedName>
    <alternativeName>
        <fullName evidence="11">Phosphohydroxythreonine aminotransferase</fullName>
        <shortName evidence="11">PSAT</shortName>
    </alternativeName>
</protein>
<proteinExistence type="inferred from homology"/>
<keyword evidence="14" id="KW-1185">Reference proteome</keyword>
<feature type="binding site" evidence="11">
    <location>
        <begin position="242"/>
        <end position="243"/>
    </location>
    <ligand>
        <name>pyridoxal 5'-phosphate</name>
        <dbReference type="ChEBI" id="CHEBI:597326"/>
    </ligand>
</feature>
<keyword evidence="7 11" id="KW-0663">Pyridoxal phosphate</keyword>
<comment type="similarity">
    <text evidence="3 11">Belongs to the class-V pyridoxal-phosphate-dependent aminotransferase family. SerC subfamily.</text>
</comment>
<dbReference type="InterPro" id="IPR015422">
    <property type="entry name" value="PyrdxlP-dep_Trfase_small"/>
</dbReference>
<evidence type="ECO:0000256" key="2">
    <source>
        <dbReference type="ARBA" id="ARBA00005099"/>
    </source>
</evidence>
<evidence type="ECO:0000256" key="11">
    <source>
        <dbReference type="HAMAP-Rule" id="MF_00160"/>
    </source>
</evidence>
<dbReference type="EMBL" id="QXJM01000039">
    <property type="protein sequence ID" value="RIE03193.1"/>
    <property type="molecule type" value="Genomic_DNA"/>
</dbReference>
<dbReference type="PANTHER" id="PTHR43247">
    <property type="entry name" value="PHOSPHOSERINE AMINOTRANSFERASE"/>
    <property type="match status" value="1"/>
</dbReference>
<dbReference type="GO" id="GO:0005737">
    <property type="term" value="C:cytoplasm"/>
    <property type="evidence" value="ECO:0007669"/>
    <property type="project" value="UniProtKB-SubCell"/>
</dbReference>
<feature type="binding site" evidence="11">
    <location>
        <position position="156"/>
    </location>
    <ligand>
        <name>pyridoxal 5'-phosphate</name>
        <dbReference type="ChEBI" id="CHEBI:597326"/>
    </ligand>
</feature>
<evidence type="ECO:0000256" key="7">
    <source>
        <dbReference type="ARBA" id="ARBA00022898"/>
    </source>
</evidence>
<dbReference type="HAMAP" id="MF_00160">
    <property type="entry name" value="SerC_aminotrans_5"/>
    <property type="match status" value="1"/>
</dbReference>
<keyword evidence="11" id="KW-0963">Cytoplasm</keyword>
<comment type="cofactor">
    <cofactor evidence="11">
        <name>pyridoxal 5'-phosphate</name>
        <dbReference type="ChEBI" id="CHEBI:597326"/>
    </cofactor>
    <text evidence="11">Binds 1 pyridoxal phosphate per subunit.</text>
</comment>
<dbReference type="PIRSF" id="PIRSF000525">
    <property type="entry name" value="SerC"/>
    <property type="match status" value="1"/>
</dbReference>
<dbReference type="Gene3D" id="3.40.640.10">
    <property type="entry name" value="Type I PLP-dependent aspartate aminotransferase-like (Major domain)"/>
    <property type="match status" value="1"/>
</dbReference>
<comment type="function">
    <text evidence="1 11">Catalyzes the reversible conversion of 3-phosphohydroxypyruvate to phosphoserine and of 3-hydroxy-2-oxo-4-phosphonooxybutanoate to phosphohydroxythreonine.</text>
</comment>
<dbReference type="OrthoDB" id="2523882at2"/>
<dbReference type="InterPro" id="IPR015424">
    <property type="entry name" value="PyrdxlP-dep_Trfase"/>
</dbReference>
<dbReference type="RefSeq" id="WP_119151224.1">
    <property type="nucleotide sequence ID" value="NZ_JBHSOV010000035.1"/>
</dbReference>
<dbReference type="AlphaFoldDB" id="A0A398CKF6"/>
<gene>
    <name evidence="11" type="primary">serC</name>
    <name evidence="13" type="ORF">D3H35_18960</name>
</gene>
<evidence type="ECO:0000256" key="1">
    <source>
        <dbReference type="ARBA" id="ARBA00003483"/>
    </source>
</evidence>
<accession>A0A398CKF6</accession>